<dbReference type="EMBL" id="MN586038">
    <property type="protein sequence ID" value="QGJ94713.1"/>
    <property type="molecule type" value="Genomic_DNA"/>
</dbReference>
<keyword evidence="1" id="KW-0472">Membrane</keyword>
<keyword evidence="1" id="KW-0812">Transmembrane</keyword>
<proteinExistence type="predicted"/>
<dbReference type="Proteomes" id="UP000427921">
    <property type="component" value="Segment"/>
</dbReference>
<dbReference type="InterPro" id="IPR021235">
    <property type="entry name" value="DUF2637"/>
</dbReference>
<protein>
    <submittedName>
        <fullName evidence="2">Membrane protein</fullName>
    </submittedName>
</protein>
<feature type="transmembrane region" description="Helical" evidence="1">
    <location>
        <begin position="40"/>
        <end position="62"/>
    </location>
</feature>
<organism evidence="2 3">
    <name type="scientific">Mycobacterium phage WalterMcMickey</name>
    <dbReference type="NCBI Taxonomy" id="2656614"/>
    <lineage>
        <taxon>Viruses</taxon>
        <taxon>Duplodnaviria</taxon>
        <taxon>Heunggongvirae</taxon>
        <taxon>Uroviricota</taxon>
        <taxon>Caudoviricetes</taxon>
        <taxon>Fromanvirus</taxon>
        <taxon>Fromanvirus twister</taxon>
    </lineage>
</organism>
<evidence type="ECO:0000256" key="1">
    <source>
        <dbReference type="SAM" id="Phobius"/>
    </source>
</evidence>
<accession>A0A649VT29</accession>
<sequence length="143" mass="14810">MMKINAVRIATSGTIAVGALAFSLSFTALSELAADNGVAHAWMVPLVIDGGVIVATTATVALRSQWYPWTLLILGTLVSVAGNVAHAGPHGVIAMVIAAIPPLWLLASTHLTVLLYRGSRESGSESKSEALFTRGFAESPQAA</sequence>
<feature type="transmembrane region" description="Helical" evidence="1">
    <location>
        <begin position="69"/>
        <end position="86"/>
    </location>
</feature>
<evidence type="ECO:0000313" key="2">
    <source>
        <dbReference type="EMBL" id="QGJ94713.1"/>
    </source>
</evidence>
<keyword evidence="1" id="KW-1133">Transmembrane helix</keyword>
<feature type="transmembrane region" description="Helical" evidence="1">
    <location>
        <begin position="92"/>
        <end position="116"/>
    </location>
</feature>
<reference evidence="2 3" key="1">
    <citation type="submission" date="2019-10" db="EMBL/GenBank/DDBJ databases">
        <authorList>
            <person name="Abad O.A."/>
            <person name="Garlena R.A."/>
            <person name="Russell D.A."/>
            <person name="Pope W.H."/>
            <person name="Jacobs-Sera D."/>
            <person name="Hatfull G.F."/>
        </authorList>
    </citation>
    <scope>NUCLEOTIDE SEQUENCE [LARGE SCALE GENOMIC DNA]</scope>
</reference>
<gene>
    <name evidence="2" type="primary">35</name>
    <name evidence="2" type="ORF">SEA_WALTERMCMICKEY_35</name>
</gene>
<evidence type="ECO:0000313" key="3">
    <source>
        <dbReference type="Proteomes" id="UP000427921"/>
    </source>
</evidence>
<name>A0A649VT29_9CAUD</name>
<dbReference type="Pfam" id="PF10935">
    <property type="entry name" value="DUF2637"/>
    <property type="match status" value="1"/>
</dbReference>